<dbReference type="EMBL" id="ML975162">
    <property type="protein sequence ID" value="KAF1811383.1"/>
    <property type="molecule type" value="Genomic_DNA"/>
</dbReference>
<dbReference type="OrthoDB" id="1621678at2759"/>
<dbReference type="GeneID" id="54422717"/>
<keyword evidence="2" id="KW-0456">Lyase</keyword>
<reference evidence="6" key="3">
    <citation type="submission" date="2025-04" db="UniProtKB">
        <authorList>
            <consortium name="RefSeq"/>
        </authorList>
    </citation>
    <scope>IDENTIFICATION</scope>
    <source>
        <strain evidence="6">CBS 781.70</strain>
    </source>
</reference>
<dbReference type="InterPro" id="IPR050251">
    <property type="entry name" value="HpcH-HpaI_aldolase"/>
</dbReference>
<evidence type="ECO:0000259" key="3">
    <source>
        <dbReference type="Pfam" id="PF03328"/>
    </source>
</evidence>
<reference evidence="4 6" key="1">
    <citation type="submission" date="2020-01" db="EMBL/GenBank/DDBJ databases">
        <authorList>
            <consortium name="DOE Joint Genome Institute"/>
            <person name="Haridas S."/>
            <person name="Albert R."/>
            <person name="Binder M."/>
            <person name="Bloem J."/>
            <person name="Labutti K."/>
            <person name="Salamov A."/>
            <person name="Andreopoulos B."/>
            <person name="Baker S.E."/>
            <person name="Barry K."/>
            <person name="Bills G."/>
            <person name="Bluhm B.H."/>
            <person name="Cannon C."/>
            <person name="Castanera R."/>
            <person name="Culley D.E."/>
            <person name="Daum C."/>
            <person name="Ezra D."/>
            <person name="Gonzalez J.B."/>
            <person name="Henrissat B."/>
            <person name="Kuo A."/>
            <person name="Liang C."/>
            <person name="Lipzen A."/>
            <person name="Lutzoni F."/>
            <person name="Magnuson J."/>
            <person name="Mondo S."/>
            <person name="Nolan M."/>
            <person name="Ohm R."/>
            <person name="Pangilinan J."/>
            <person name="Park H.-J."/>
            <person name="Ramirez L."/>
            <person name="Alfaro M."/>
            <person name="Sun H."/>
            <person name="Tritt A."/>
            <person name="Yoshinaga Y."/>
            <person name="Zwiers L.-H."/>
            <person name="Turgeon B.G."/>
            <person name="Goodwin S.B."/>
            <person name="Spatafora J.W."/>
            <person name="Crous P.W."/>
            <person name="Grigoriev I.V."/>
        </authorList>
    </citation>
    <scope>NUCLEOTIDE SEQUENCE</scope>
    <source>
        <strain evidence="4 6">CBS 781.70</strain>
    </source>
</reference>
<proteinExistence type="predicted"/>
<dbReference type="RefSeq" id="XP_033533014.1">
    <property type="nucleotide sequence ID" value="XM_033682147.1"/>
</dbReference>
<dbReference type="GO" id="GO:0005737">
    <property type="term" value="C:cytoplasm"/>
    <property type="evidence" value="ECO:0007669"/>
    <property type="project" value="TreeGrafter"/>
</dbReference>
<dbReference type="InterPro" id="IPR040442">
    <property type="entry name" value="Pyrv_kinase-like_dom_sf"/>
</dbReference>
<dbReference type="AlphaFoldDB" id="A0A6G1G022"/>
<evidence type="ECO:0000313" key="4">
    <source>
        <dbReference type="EMBL" id="KAF1811383.1"/>
    </source>
</evidence>
<reference evidence="6" key="2">
    <citation type="submission" date="2020-04" db="EMBL/GenBank/DDBJ databases">
        <authorList>
            <consortium name="NCBI Genome Project"/>
        </authorList>
    </citation>
    <scope>NUCLEOTIDE SEQUENCE</scope>
    <source>
        <strain evidence="6">CBS 781.70</strain>
    </source>
</reference>
<dbReference type="InterPro" id="IPR015813">
    <property type="entry name" value="Pyrv/PenolPyrv_kinase-like_dom"/>
</dbReference>
<dbReference type="Pfam" id="PF03328">
    <property type="entry name" value="HpcH_HpaI"/>
    <property type="match status" value="1"/>
</dbReference>
<keyword evidence="1" id="KW-0479">Metal-binding</keyword>
<protein>
    <submittedName>
        <fullName evidence="4 6">2-dehydro-3-deoxyglucarate aldolase</fullName>
    </submittedName>
</protein>
<dbReference type="GO" id="GO:0046872">
    <property type="term" value="F:metal ion binding"/>
    <property type="evidence" value="ECO:0007669"/>
    <property type="project" value="UniProtKB-KW"/>
</dbReference>
<evidence type="ECO:0000313" key="5">
    <source>
        <dbReference type="Proteomes" id="UP000504638"/>
    </source>
</evidence>
<evidence type="ECO:0000313" key="6">
    <source>
        <dbReference type="RefSeq" id="XP_033533014.1"/>
    </source>
</evidence>
<evidence type="ECO:0000256" key="2">
    <source>
        <dbReference type="ARBA" id="ARBA00023239"/>
    </source>
</evidence>
<keyword evidence="5" id="KW-1185">Reference proteome</keyword>
<dbReference type="InterPro" id="IPR005000">
    <property type="entry name" value="Aldolase/citrate-lyase_domain"/>
</dbReference>
<sequence>MSLTSLARTSSPLLGAYISFPSPFSAHLLSRLSFPWALIDMEHAPLSPATMTSLVHAIAAGSRNATLPLVRIPSHAVEWVKWALDSGAAGIVAPMVQCAEEAAALVRHARYPPEGWRSVGPFQAGGADVTGEGGVGAYLAKAGREDGVDLIVMIESVLGVENSGEIMRTKGVSGVFVGPVDLRASLGLPGSHGEEEVYMKALERVIRVGKEIGMPVGIFSTGGEALKAHVKMGFSFMLVTGDVMALTEGASAALRISMQIVNELKTSQ</sequence>
<evidence type="ECO:0000256" key="1">
    <source>
        <dbReference type="ARBA" id="ARBA00022723"/>
    </source>
</evidence>
<name>A0A6G1G022_9PEZI</name>
<accession>A0A6G1G022</accession>
<feature type="domain" description="HpcH/HpaI aldolase/citrate lyase" evidence="3">
    <location>
        <begin position="23"/>
        <end position="243"/>
    </location>
</feature>
<dbReference type="PANTHER" id="PTHR30502">
    <property type="entry name" value="2-KETO-3-DEOXY-L-RHAMNONATE ALDOLASE"/>
    <property type="match status" value="1"/>
</dbReference>
<gene>
    <name evidence="4 6" type="ORF">P152DRAFT_489850</name>
</gene>
<organism evidence="4">
    <name type="scientific">Eremomyces bilateralis CBS 781.70</name>
    <dbReference type="NCBI Taxonomy" id="1392243"/>
    <lineage>
        <taxon>Eukaryota</taxon>
        <taxon>Fungi</taxon>
        <taxon>Dikarya</taxon>
        <taxon>Ascomycota</taxon>
        <taxon>Pezizomycotina</taxon>
        <taxon>Dothideomycetes</taxon>
        <taxon>Dothideomycetes incertae sedis</taxon>
        <taxon>Eremomycetales</taxon>
        <taxon>Eremomycetaceae</taxon>
        <taxon>Eremomyces</taxon>
    </lineage>
</organism>
<dbReference type="Proteomes" id="UP000504638">
    <property type="component" value="Unplaced"/>
</dbReference>
<dbReference type="PANTHER" id="PTHR30502:SF8">
    <property type="entry name" value="SYNTHASE, PUTATIVE-RELATED"/>
    <property type="match status" value="1"/>
</dbReference>
<dbReference type="SUPFAM" id="SSF51621">
    <property type="entry name" value="Phosphoenolpyruvate/pyruvate domain"/>
    <property type="match status" value="1"/>
</dbReference>
<dbReference type="Gene3D" id="3.20.20.60">
    <property type="entry name" value="Phosphoenolpyruvate-binding domains"/>
    <property type="match status" value="1"/>
</dbReference>
<dbReference type="GO" id="GO:0016832">
    <property type="term" value="F:aldehyde-lyase activity"/>
    <property type="evidence" value="ECO:0007669"/>
    <property type="project" value="TreeGrafter"/>
</dbReference>